<dbReference type="OrthoDB" id="2249575at2"/>
<evidence type="ECO:0000313" key="2">
    <source>
        <dbReference type="EMBL" id="TLQ05356.1"/>
    </source>
</evidence>
<comment type="caution">
    <text evidence="1">The sequence shown here is derived from an EMBL/GenBank/DDBJ whole genome shotgun (WGS) entry which is preliminary data.</text>
</comment>
<dbReference type="STRING" id="331679.IV81_GL001489"/>
<evidence type="ECO:0000313" key="3">
    <source>
        <dbReference type="Proteomes" id="UP000051859"/>
    </source>
</evidence>
<dbReference type="PATRIC" id="fig|331679.3.peg.1524"/>
<dbReference type="EMBL" id="VBTH01000002">
    <property type="protein sequence ID" value="TLQ05356.1"/>
    <property type="molecule type" value="Genomic_DNA"/>
</dbReference>
<evidence type="ECO:0000313" key="1">
    <source>
        <dbReference type="EMBL" id="KRN94309.1"/>
    </source>
</evidence>
<dbReference type="RefSeq" id="WP_057802429.1">
    <property type="nucleotide sequence ID" value="NZ_JQBX01000006.1"/>
</dbReference>
<organism evidence="1 3">
    <name type="scientific">Pediococcus stilesii</name>
    <dbReference type="NCBI Taxonomy" id="331679"/>
    <lineage>
        <taxon>Bacteria</taxon>
        <taxon>Bacillati</taxon>
        <taxon>Bacillota</taxon>
        <taxon>Bacilli</taxon>
        <taxon>Lactobacillales</taxon>
        <taxon>Lactobacillaceae</taxon>
        <taxon>Pediococcus</taxon>
    </lineage>
</organism>
<evidence type="ECO:0000313" key="4">
    <source>
        <dbReference type="Proteomes" id="UP000305541"/>
    </source>
</evidence>
<protein>
    <submittedName>
        <fullName evidence="2">DUF2969 domain-containing protein</fullName>
    </submittedName>
</protein>
<gene>
    <name evidence="2" type="ORF">FEZ51_01485</name>
    <name evidence="1" type="ORF">IV81_GL001489</name>
</gene>
<reference evidence="1 3" key="1">
    <citation type="journal article" date="2015" name="Genome Announc.">
        <title>Expanding the biotechnology potential of lactobacilli through comparative genomics of 213 strains and associated genera.</title>
        <authorList>
            <person name="Sun Z."/>
            <person name="Harris H.M."/>
            <person name="McCann A."/>
            <person name="Guo C."/>
            <person name="Argimon S."/>
            <person name="Zhang W."/>
            <person name="Yang X."/>
            <person name="Jeffery I.B."/>
            <person name="Cooney J.C."/>
            <person name="Kagawa T.F."/>
            <person name="Liu W."/>
            <person name="Song Y."/>
            <person name="Salvetti E."/>
            <person name="Wrobel A."/>
            <person name="Rasinkangas P."/>
            <person name="Parkhill J."/>
            <person name="Rea M.C."/>
            <person name="O'Sullivan O."/>
            <person name="Ritari J."/>
            <person name="Douillard F.P."/>
            <person name="Paul Ross R."/>
            <person name="Yang R."/>
            <person name="Briner A.E."/>
            <person name="Felis G.E."/>
            <person name="de Vos W.M."/>
            <person name="Barrangou R."/>
            <person name="Klaenhammer T.R."/>
            <person name="Caufield P.W."/>
            <person name="Cui Y."/>
            <person name="Zhang H."/>
            <person name="O'Toole P.W."/>
        </authorList>
    </citation>
    <scope>NUCLEOTIDE SEQUENCE [LARGE SCALE GENOMIC DNA]</scope>
    <source>
        <strain evidence="1 3">DSM 18001</strain>
    </source>
</reference>
<dbReference type="Proteomes" id="UP000051859">
    <property type="component" value="Unassembled WGS sequence"/>
</dbReference>
<proteinExistence type="predicted"/>
<keyword evidence="3" id="KW-1185">Reference proteome</keyword>
<name>A0A0R2L363_9LACO</name>
<sequence length="73" mass="8544">MSKKEKKFEIEIKETKENESRVNEVYIDGRMIGRISQINDKNFVASNQNGEMRVKSIDEGIQWVIAEFNLHSI</sequence>
<dbReference type="AlphaFoldDB" id="A0A0R2L363"/>
<dbReference type="Proteomes" id="UP000305541">
    <property type="component" value="Unassembled WGS sequence"/>
</dbReference>
<accession>A0A0R2L363</accession>
<dbReference type="EMBL" id="JQBX01000006">
    <property type="protein sequence ID" value="KRN94309.1"/>
    <property type="molecule type" value="Genomic_DNA"/>
</dbReference>
<reference evidence="2 4" key="2">
    <citation type="submission" date="2019-05" db="EMBL/GenBank/DDBJ databases">
        <title>The metagenome of a microbial culture collection derived from dairy environment covers the genomic content of the human microbiome.</title>
        <authorList>
            <person name="Roder T."/>
            <person name="Wuthrich D."/>
            <person name="Sattari Z."/>
            <person name="Von Ah U."/>
            <person name="Bar C."/>
            <person name="Ronchi F."/>
            <person name="Macpherson A.J."/>
            <person name="Ganal-Vonarburg S.C."/>
            <person name="Bruggmann R."/>
            <person name="Vergeres G."/>
        </authorList>
    </citation>
    <scope>NUCLEOTIDE SEQUENCE [LARGE SCALE GENOMIC DNA]</scope>
    <source>
        <strain evidence="2 4">FAM 18815</strain>
    </source>
</reference>
<dbReference type="InterPro" id="IPR021351">
    <property type="entry name" value="DUF2969"/>
</dbReference>
<dbReference type="Pfam" id="PF11184">
    <property type="entry name" value="DUF2969"/>
    <property type="match status" value="1"/>
</dbReference>